<feature type="signal peptide" evidence="1">
    <location>
        <begin position="1"/>
        <end position="26"/>
    </location>
</feature>
<dbReference type="Proteomes" id="UP000217076">
    <property type="component" value="Unassembled WGS sequence"/>
</dbReference>
<keyword evidence="3" id="KW-1185">Reference proteome</keyword>
<reference evidence="3" key="1">
    <citation type="submission" date="2016-10" db="EMBL/GenBank/DDBJ databases">
        <authorList>
            <person name="Varghese N."/>
            <person name="Submissions S."/>
        </authorList>
    </citation>
    <scope>NUCLEOTIDE SEQUENCE [LARGE SCALE GENOMIC DNA]</scope>
    <source>
        <strain evidence="3">930I</strain>
    </source>
</reference>
<dbReference type="EMBL" id="FNCV01000004">
    <property type="protein sequence ID" value="SDH13324.1"/>
    <property type="molecule type" value="Genomic_DNA"/>
</dbReference>
<accession>A0A1G7ZXC0</accession>
<proteinExistence type="predicted"/>
<gene>
    <name evidence="2" type="ORF">SAMN05421742_104252</name>
</gene>
<name>A0A1G7ZXC0_9PROT</name>
<evidence type="ECO:0000256" key="1">
    <source>
        <dbReference type="SAM" id="SignalP"/>
    </source>
</evidence>
<evidence type="ECO:0000313" key="3">
    <source>
        <dbReference type="Proteomes" id="UP000217076"/>
    </source>
</evidence>
<keyword evidence="1" id="KW-0732">Signal</keyword>
<sequence>MRMWTPTVRRLALAVGLLLLPCVANAGQVVVEYPRNTNGVVIDHCYHWAKDCDQYAADKVCQALGHSHAVDFRWQLMEPTYVLGTGQTCTGHCGGFTRVICETGRGGGGGGGARSCATDNDCPGSICLLGVCAN</sequence>
<dbReference type="AlphaFoldDB" id="A0A1G7ZXC0"/>
<organism evidence="2 3">
    <name type="scientific">Roseospirillum parvum</name>
    <dbReference type="NCBI Taxonomy" id="83401"/>
    <lineage>
        <taxon>Bacteria</taxon>
        <taxon>Pseudomonadati</taxon>
        <taxon>Pseudomonadota</taxon>
        <taxon>Alphaproteobacteria</taxon>
        <taxon>Rhodospirillales</taxon>
        <taxon>Rhodospirillaceae</taxon>
        <taxon>Roseospirillum</taxon>
    </lineage>
</organism>
<evidence type="ECO:0008006" key="4">
    <source>
        <dbReference type="Google" id="ProtNLM"/>
    </source>
</evidence>
<evidence type="ECO:0000313" key="2">
    <source>
        <dbReference type="EMBL" id="SDH13324.1"/>
    </source>
</evidence>
<dbReference type="STRING" id="83401.SAMN05421742_104252"/>
<protein>
    <recommendedName>
        <fullName evidence="4">SRCR domain-containing protein</fullName>
    </recommendedName>
</protein>
<feature type="chain" id="PRO_5011787114" description="SRCR domain-containing protein" evidence="1">
    <location>
        <begin position="27"/>
        <end position="134"/>
    </location>
</feature>